<dbReference type="InterPro" id="IPR016181">
    <property type="entry name" value="Acyl_CoA_acyltransferase"/>
</dbReference>
<dbReference type="AlphaFoldDB" id="A0A2H0XDD7"/>
<evidence type="ECO:0000313" key="3">
    <source>
        <dbReference type="Proteomes" id="UP000230340"/>
    </source>
</evidence>
<accession>A0A2H0XDD7</accession>
<dbReference type="PROSITE" id="PS51186">
    <property type="entry name" value="GNAT"/>
    <property type="match status" value="1"/>
</dbReference>
<dbReference type="CDD" id="cd04301">
    <property type="entry name" value="NAT_SF"/>
    <property type="match status" value="1"/>
</dbReference>
<dbReference type="EMBL" id="PEYT01000027">
    <property type="protein sequence ID" value="PIS22871.1"/>
    <property type="molecule type" value="Genomic_DNA"/>
</dbReference>
<evidence type="ECO:0000259" key="1">
    <source>
        <dbReference type="PROSITE" id="PS51186"/>
    </source>
</evidence>
<gene>
    <name evidence="2" type="ORF">COT49_03120</name>
</gene>
<protein>
    <recommendedName>
        <fullName evidence="1">N-acetyltransferase domain-containing protein</fullName>
    </recommendedName>
</protein>
<feature type="domain" description="N-acetyltransferase" evidence="1">
    <location>
        <begin position="10"/>
        <end position="199"/>
    </location>
</feature>
<dbReference type="Proteomes" id="UP000230340">
    <property type="component" value="Unassembled WGS sequence"/>
</dbReference>
<dbReference type="InterPro" id="IPR000182">
    <property type="entry name" value="GNAT_dom"/>
</dbReference>
<dbReference type="SUPFAM" id="SSF55729">
    <property type="entry name" value="Acyl-CoA N-acyltransferases (Nat)"/>
    <property type="match status" value="1"/>
</dbReference>
<dbReference type="GO" id="GO:0016747">
    <property type="term" value="F:acyltransferase activity, transferring groups other than amino-acyl groups"/>
    <property type="evidence" value="ECO:0007669"/>
    <property type="project" value="InterPro"/>
</dbReference>
<dbReference type="Pfam" id="PF00583">
    <property type="entry name" value="Acetyltransf_1"/>
    <property type="match status" value="1"/>
</dbReference>
<evidence type="ECO:0000313" key="2">
    <source>
        <dbReference type="EMBL" id="PIS22871.1"/>
    </source>
</evidence>
<sequence length="203" mass="23549">MKLIFCYNISMIRKAMINDIENIWKLHEDFRLDVSMVNDNDYLAKSQGNGFIVSDSTKEEIKKRIEGSLLFNVWEEDGKIVGLIDVNKEIYFPEEADNIIWLDKDLKSEYFHGNEGITLHYVAVDENYRGKGIATSLYKNSLETLKGKGYKHLFSIVTIAPVTNCPSIIWHTKMDFKRACVTMPIDLFGLKDYMSLLFYRPIL</sequence>
<reference evidence="3" key="1">
    <citation type="submission" date="2017-09" db="EMBL/GenBank/DDBJ databases">
        <title>Depth-based differentiation of microbial function through sediment-hosted aquifers and enrichment of novel symbionts in the deep terrestrial subsurface.</title>
        <authorList>
            <person name="Probst A.J."/>
            <person name="Ladd B."/>
            <person name="Jarett J.K."/>
            <person name="Geller-Mcgrath D.E."/>
            <person name="Sieber C.M.K."/>
            <person name="Emerson J.B."/>
            <person name="Anantharaman K."/>
            <person name="Thomas B.C."/>
            <person name="Malmstrom R."/>
            <person name="Stieglmeier M."/>
            <person name="Klingl A."/>
            <person name="Woyke T."/>
            <person name="Ryan C.M."/>
            <person name="Banfield J.F."/>
        </authorList>
    </citation>
    <scope>NUCLEOTIDE SEQUENCE [LARGE SCALE GENOMIC DNA]</scope>
</reference>
<name>A0A2H0XDD7_UNCKA</name>
<dbReference type="Gene3D" id="3.40.630.30">
    <property type="match status" value="1"/>
</dbReference>
<comment type="caution">
    <text evidence="2">The sequence shown here is derived from an EMBL/GenBank/DDBJ whole genome shotgun (WGS) entry which is preliminary data.</text>
</comment>
<proteinExistence type="predicted"/>
<organism evidence="2 3">
    <name type="scientific">candidate division WWE3 bacterium CG08_land_8_20_14_0_20_40_13</name>
    <dbReference type="NCBI Taxonomy" id="1975084"/>
    <lineage>
        <taxon>Bacteria</taxon>
        <taxon>Katanobacteria</taxon>
    </lineage>
</organism>